<keyword evidence="2" id="KW-1185">Reference proteome</keyword>
<dbReference type="EnsemblPlants" id="QL05p073519:mrna">
    <property type="protein sequence ID" value="QL05p073519:mrna:CDS:1"/>
    <property type="gene ID" value="QL05p073519"/>
</dbReference>
<proteinExistence type="predicted"/>
<dbReference type="FunCoup" id="A0A7N2LU64">
    <property type="interactions" value="90"/>
</dbReference>
<dbReference type="PANTHER" id="PTHR35687:SF1">
    <property type="entry name" value="OS07G0516700 PROTEIN"/>
    <property type="match status" value="1"/>
</dbReference>
<protein>
    <submittedName>
        <fullName evidence="1">Uncharacterized protein</fullName>
    </submittedName>
</protein>
<dbReference type="EMBL" id="LRBV02000005">
    <property type="status" value="NOT_ANNOTATED_CDS"/>
    <property type="molecule type" value="Genomic_DNA"/>
</dbReference>
<dbReference type="EnsemblPlants" id="QL05p073756:mrna">
    <property type="protein sequence ID" value="QL05p073756:mrna:CDS:2"/>
    <property type="gene ID" value="QL05p073756"/>
</dbReference>
<dbReference type="Proteomes" id="UP000594261">
    <property type="component" value="Chromosome 5"/>
</dbReference>
<dbReference type="OMA" id="YSKMEID"/>
<organism evidence="1 2">
    <name type="scientific">Quercus lobata</name>
    <name type="common">Valley oak</name>
    <dbReference type="NCBI Taxonomy" id="97700"/>
    <lineage>
        <taxon>Eukaryota</taxon>
        <taxon>Viridiplantae</taxon>
        <taxon>Streptophyta</taxon>
        <taxon>Embryophyta</taxon>
        <taxon>Tracheophyta</taxon>
        <taxon>Spermatophyta</taxon>
        <taxon>Magnoliopsida</taxon>
        <taxon>eudicotyledons</taxon>
        <taxon>Gunneridae</taxon>
        <taxon>Pentapetalae</taxon>
        <taxon>rosids</taxon>
        <taxon>fabids</taxon>
        <taxon>Fagales</taxon>
        <taxon>Fagaceae</taxon>
        <taxon>Quercus</taxon>
    </lineage>
</organism>
<evidence type="ECO:0000313" key="2">
    <source>
        <dbReference type="Proteomes" id="UP000594261"/>
    </source>
</evidence>
<dbReference type="PANTHER" id="PTHR35687">
    <property type="entry name" value="OS07G0516700 PROTEIN"/>
    <property type="match status" value="1"/>
</dbReference>
<name>A0A7N2LU64_QUELO</name>
<dbReference type="Gramene" id="QL05p073756:mrna">
    <property type="protein sequence ID" value="QL05p073756:mrna:CDS:2"/>
    <property type="gene ID" value="QL05p073756"/>
</dbReference>
<reference evidence="1 2" key="1">
    <citation type="journal article" date="2016" name="G3 (Bethesda)">
        <title>First Draft Assembly and Annotation of the Genome of a California Endemic Oak Quercus lobata Nee (Fagaceae).</title>
        <authorList>
            <person name="Sork V.L."/>
            <person name="Fitz-Gibbon S.T."/>
            <person name="Puiu D."/>
            <person name="Crepeau M."/>
            <person name="Gugger P.F."/>
            <person name="Sherman R."/>
            <person name="Stevens K."/>
            <person name="Langley C.H."/>
            <person name="Pellegrini M."/>
            <person name="Salzberg S.L."/>
        </authorList>
    </citation>
    <scope>NUCLEOTIDE SEQUENCE [LARGE SCALE GENOMIC DNA]</scope>
    <source>
        <strain evidence="1 2">cv. SW786</strain>
    </source>
</reference>
<dbReference type="InParanoid" id="A0A7N2LU64"/>
<sequence length="112" mass="13430">MEKALLRKHYAYSKIDEEDPEEIKHRQAQFLIQKILLQADNRRKPSFLRIRMCKLKVRIGRRLKKLRKSMLLGISVARVRLYKQIISRMKTWRLSFHRGRGEPLVSLAPMFA</sequence>
<accession>A0A7N2LU64</accession>
<reference evidence="1" key="2">
    <citation type="submission" date="2021-01" db="UniProtKB">
        <authorList>
            <consortium name="EnsemblPlants"/>
        </authorList>
    </citation>
    <scope>IDENTIFICATION</scope>
</reference>
<evidence type="ECO:0000313" key="1">
    <source>
        <dbReference type="EnsemblPlants" id="QL05p073756:mrna:CDS:2"/>
    </source>
</evidence>
<dbReference type="AlphaFoldDB" id="A0A7N2LU64"/>
<dbReference type="Gramene" id="QL05p073519:mrna">
    <property type="protein sequence ID" value="QL05p073519:mrna:CDS:1"/>
    <property type="gene ID" value="QL05p073519"/>
</dbReference>